<protein>
    <submittedName>
        <fullName evidence="1">Uncharacterized protein</fullName>
    </submittedName>
</protein>
<name>A0ABQ5PR68_9PSED</name>
<organism evidence="1 2">
    <name type="scientific">Pseudomonas atacamensis</name>
    <dbReference type="NCBI Taxonomy" id="2565368"/>
    <lineage>
        <taxon>Bacteria</taxon>
        <taxon>Pseudomonadati</taxon>
        <taxon>Pseudomonadota</taxon>
        <taxon>Gammaproteobacteria</taxon>
        <taxon>Pseudomonadales</taxon>
        <taxon>Pseudomonadaceae</taxon>
        <taxon>Pseudomonas</taxon>
    </lineage>
</organism>
<reference evidence="1" key="1">
    <citation type="journal article" date="2021" name="Sci. Rep.">
        <title>An efficient direct screening system for microorganisms that activate plant immune responses based on plant-microbe interactions using cultured plant cells.</title>
        <authorList>
            <person name="Kurokawa M."/>
            <person name="Nakano M."/>
            <person name="Kitahata N."/>
            <person name="Kuchitsu K."/>
            <person name="Furuya T."/>
        </authorList>
    </citation>
    <scope>NUCLEOTIDE SEQUENCE</scope>
    <source>
        <strain evidence="1">RS3R-1</strain>
    </source>
</reference>
<reference evidence="1" key="3">
    <citation type="journal article" date="2023" name="J. Biotechnol.">
        <title>Draft Genome Sequences of Endophytic Pseudomonas Strains, Isolated from the Interior of Brassicaceae Plants.</title>
        <authorList>
            <person name="Kaneko H."/>
            <person name="Furuya T."/>
        </authorList>
    </citation>
    <scope>NUCLEOTIDE SEQUENCE</scope>
    <source>
        <strain evidence="1">RS3R-1</strain>
    </source>
</reference>
<evidence type="ECO:0000313" key="2">
    <source>
        <dbReference type="Proteomes" id="UP001145022"/>
    </source>
</evidence>
<dbReference type="Proteomes" id="UP001145022">
    <property type="component" value="Unassembled WGS sequence"/>
</dbReference>
<proteinExistence type="predicted"/>
<keyword evidence="2" id="KW-1185">Reference proteome</keyword>
<sequence length="63" mass="7276">MWERACSRMARHIQHLQCLTQRFREQARSHRVLCYSTVFDPNPDPCGSEPAREGADTFNIAIA</sequence>
<evidence type="ECO:0000313" key="1">
    <source>
        <dbReference type="EMBL" id="GLH46054.1"/>
    </source>
</evidence>
<reference evidence="1" key="2">
    <citation type="submission" date="2022-11" db="EMBL/GenBank/DDBJ databases">
        <title>Draft genome sequencing of Pseudomonas atacamensis RS3R1.</title>
        <authorList>
            <person name="Furuya T."/>
            <person name="Kaneko H."/>
        </authorList>
    </citation>
    <scope>NUCLEOTIDE SEQUENCE</scope>
    <source>
        <strain evidence="1">RS3R-1</strain>
    </source>
</reference>
<dbReference type="EMBL" id="BSCQ01000051">
    <property type="protein sequence ID" value="GLH46054.1"/>
    <property type="molecule type" value="Genomic_DNA"/>
</dbReference>
<accession>A0ABQ5PR68</accession>
<gene>
    <name evidence="1" type="ORF">RS3R1_51420</name>
</gene>
<comment type="caution">
    <text evidence="1">The sequence shown here is derived from an EMBL/GenBank/DDBJ whole genome shotgun (WGS) entry which is preliminary data.</text>
</comment>